<feature type="region of interest" description="Disordered" evidence="2">
    <location>
        <begin position="208"/>
        <end position="277"/>
    </location>
</feature>
<name>A0ABQ8X717_9EUKA</name>
<organism evidence="3 4">
    <name type="scientific">Anaeramoeba flamelloides</name>
    <dbReference type="NCBI Taxonomy" id="1746091"/>
    <lineage>
        <taxon>Eukaryota</taxon>
        <taxon>Metamonada</taxon>
        <taxon>Anaeramoebidae</taxon>
        <taxon>Anaeramoeba</taxon>
    </lineage>
</organism>
<sequence>MDSNYEPILDPDYSDLFQDEFEHPLFDFESETTNNKNNSKNEKYDIHQLQTDFEFKGEISQTKNKKTNNGKKNDSIDNFDGFLSNKDPNSNSLLFSQQETLTNNPILQKLPSLERFLTLDQEPSFERLLSFGRTSSFASQLSFSKDSSFQQSPLLDRIPSFGDSNNEQGNWLFSQKSINQANSTTKINNFSTLQNSFDQDLLTDDKPLVSRSKIQENNKTNSNQSLTSKKKKSKTTTCHPESNKKTSILSILSNNNKSSNGNNNNKNNHYNNCKNNNNKKYQLQQTSASFLDLVNHPNIELIVGSEFERDLDQKNQNENEKEKIRERMNEKGIQMNEKTPLLSRKSKMDHLKVATGEPKIEMPSMQYFEINNELFQGNFSKNIQNSKTSKLPKKLSEKNNQNLKTKKKKTRIRIKIGTRNKETISNNKRVSNNEKTQNKKIKRLKDLDDSRKRLLKLHSLNQNNSVVVESGKEVFKLLTGQLWVISGGASRKSIIKYTNKFVHKIGGLFKASELEEESFQTQLKYLLSNSRRTFTEFILEILVGVLSLKYSKNPPDITIKFWKILQDASQLNSPNQIQNVDQNFVKKNNCQDESTKEDENFKDGKEEKLKRKKTEQLNIQIEEIYQHIYTQKVFMHWFDKRFVERLSALFNGNVKKKFYEQHLYYLGKSKFILSCLLLAKELIKRENGLPEKYYNLINLDFNKNPLNLYLNNRGKKLNLVKNLINIYGLNNGSFWTIISKDYLSKMKFSEEDIFEFFPFKDLIQNPLLVKLCKRYSKENSQKKRNVSSNCLETGQVQINVDWLFKKRAI</sequence>
<feature type="compositionally biased region" description="Low complexity" evidence="2">
    <location>
        <begin position="217"/>
        <end position="227"/>
    </location>
</feature>
<comment type="caution">
    <text evidence="3">The sequence shown here is derived from an EMBL/GenBank/DDBJ whole genome shotgun (WGS) entry which is preliminary data.</text>
</comment>
<gene>
    <name evidence="3" type="ORF">M0813_08907</name>
</gene>
<feature type="compositionally biased region" description="Low complexity" evidence="2">
    <location>
        <begin position="253"/>
        <end position="277"/>
    </location>
</feature>
<evidence type="ECO:0000313" key="3">
    <source>
        <dbReference type="EMBL" id="KAJ6228367.1"/>
    </source>
</evidence>
<proteinExistence type="predicted"/>
<accession>A0ABQ8X717</accession>
<evidence type="ECO:0000256" key="2">
    <source>
        <dbReference type="SAM" id="MobiDB-lite"/>
    </source>
</evidence>
<evidence type="ECO:0000256" key="1">
    <source>
        <dbReference type="SAM" id="Coils"/>
    </source>
</evidence>
<dbReference type="Proteomes" id="UP001150062">
    <property type="component" value="Unassembled WGS sequence"/>
</dbReference>
<keyword evidence="4" id="KW-1185">Reference proteome</keyword>
<evidence type="ECO:0000313" key="4">
    <source>
        <dbReference type="Proteomes" id="UP001150062"/>
    </source>
</evidence>
<dbReference type="EMBL" id="JAOAOG010000328">
    <property type="protein sequence ID" value="KAJ6228367.1"/>
    <property type="molecule type" value="Genomic_DNA"/>
</dbReference>
<keyword evidence="1" id="KW-0175">Coiled coil</keyword>
<protein>
    <submittedName>
        <fullName evidence="3">Nnp-1 protein putative nuclear protein 1 nop52</fullName>
    </submittedName>
</protein>
<reference evidence="3" key="1">
    <citation type="submission" date="2022-08" db="EMBL/GenBank/DDBJ databases">
        <title>Novel sulfate-reducing endosymbionts in the free-living metamonad Anaeramoeba.</title>
        <authorList>
            <person name="Jerlstrom-Hultqvist J."/>
            <person name="Cepicka I."/>
            <person name="Gallot-Lavallee L."/>
            <person name="Salas-Leiva D."/>
            <person name="Curtis B.A."/>
            <person name="Zahonova K."/>
            <person name="Pipaliya S."/>
            <person name="Dacks J."/>
            <person name="Roger A.J."/>
        </authorList>
    </citation>
    <scope>NUCLEOTIDE SEQUENCE</scope>
    <source>
        <strain evidence="3">Schooner1</strain>
    </source>
</reference>
<feature type="coiled-coil region" evidence="1">
    <location>
        <begin position="307"/>
        <end position="334"/>
    </location>
</feature>